<evidence type="ECO:0008006" key="4">
    <source>
        <dbReference type="Google" id="ProtNLM"/>
    </source>
</evidence>
<keyword evidence="1" id="KW-1133">Transmembrane helix</keyword>
<sequence>MSNMVKGKKGYYGYVEPPKRFGVTQYVVAISIFLITAYGLYRWFYPPGYDIALTVASNVNKGVTLQVENLKDKFVPHNYHGSIAVTPAEGDDNTVTLKLKTDSPAKGEQVLRGIVRKYNAKHSKPDNRVKRATEVKDSIQLVSKRLASYASANGEQTGREHIVQVIKSLQALDYYVKKPIDHFEQIPNTFEVDSKVIITLVDYYNKLQNDKQHLLTADFDVSDELAFVNKQLLAVQNQLDTGINANILKLQTRLNNRNAFNKSFKAEQNELLAIKTRLLHEKAQETQLDADTQSLKIVGEPVIMVAKPPYLAIGALALLMGLLFMLAYNYLVLGDNNYHIGKGL</sequence>
<keyword evidence="1" id="KW-0472">Membrane</keyword>
<organism evidence="2 3">
    <name type="scientific">Mucilaginibacter gynuensis</name>
    <dbReference type="NCBI Taxonomy" id="1302236"/>
    <lineage>
        <taxon>Bacteria</taxon>
        <taxon>Pseudomonadati</taxon>
        <taxon>Bacteroidota</taxon>
        <taxon>Sphingobacteriia</taxon>
        <taxon>Sphingobacteriales</taxon>
        <taxon>Sphingobacteriaceae</taxon>
        <taxon>Mucilaginibacter</taxon>
    </lineage>
</organism>
<feature type="transmembrane region" description="Helical" evidence="1">
    <location>
        <begin position="21"/>
        <end position="41"/>
    </location>
</feature>
<comment type="caution">
    <text evidence="2">The sequence shown here is derived from an EMBL/GenBank/DDBJ whole genome shotgun (WGS) entry which is preliminary data.</text>
</comment>
<gene>
    <name evidence="2" type="ORF">GCM10023149_51380</name>
</gene>
<feature type="transmembrane region" description="Helical" evidence="1">
    <location>
        <begin position="310"/>
        <end position="332"/>
    </location>
</feature>
<evidence type="ECO:0000313" key="2">
    <source>
        <dbReference type="EMBL" id="GAA4340177.1"/>
    </source>
</evidence>
<keyword evidence="1" id="KW-0812">Transmembrane</keyword>
<keyword evidence="3" id="KW-1185">Reference proteome</keyword>
<dbReference type="RefSeq" id="WP_345214094.1">
    <property type="nucleotide sequence ID" value="NZ_BAABFT010000025.1"/>
</dbReference>
<reference evidence="3" key="1">
    <citation type="journal article" date="2019" name="Int. J. Syst. Evol. Microbiol.">
        <title>The Global Catalogue of Microorganisms (GCM) 10K type strain sequencing project: providing services to taxonomists for standard genome sequencing and annotation.</title>
        <authorList>
            <consortium name="The Broad Institute Genomics Platform"/>
            <consortium name="The Broad Institute Genome Sequencing Center for Infectious Disease"/>
            <person name="Wu L."/>
            <person name="Ma J."/>
        </authorList>
    </citation>
    <scope>NUCLEOTIDE SEQUENCE [LARGE SCALE GENOMIC DNA]</scope>
    <source>
        <strain evidence="3">JCM 17705</strain>
    </source>
</reference>
<dbReference type="Proteomes" id="UP001500582">
    <property type="component" value="Unassembled WGS sequence"/>
</dbReference>
<evidence type="ECO:0000256" key="1">
    <source>
        <dbReference type="SAM" id="Phobius"/>
    </source>
</evidence>
<accession>A0ABP8HJT2</accession>
<dbReference type="EMBL" id="BAABFT010000025">
    <property type="protein sequence ID" value="GAA4340177.1"/>
    <property type="molecule type" value="Genomic_DNA"/>
</dbReference>
<evidence type="ECO:0000313" key="3">
    <source>
        <dbReference type="Proteomes" id="UP001500582"/>
    </source>
</evidence>
<name>A0ABP8HJT2_9SPHI</name>
<protein>
    <recommendedName>
        <fullName evidence="4">Subunit length determinant protein</fullName>
    </recommendedName>
</protein>
<proteinExistence type="predicted"/>